<keyword evidence="4" id="KW-0997">Cell inner membrane</keyword>
<feature type="transmembrane region" description="Helical" evidence="8">
    <location>
        <begin position="558"/>
        <end position="585"/>
    </location>
</feature>
<feature type="transmembrane region" description="Helical" evidence="8">
    <location>
        <begin position="414"/>
        <end position="435"/>
    </location>
</feature>
<evidence type="ECO:0000256" key="1">
    <source>
        <dbReference type="ARBA" id="ARBA00004429"/>
    </source>
</evidence>
<feature type="domain" description="ABC transmembrane type-1" evidence="9">
    <location>
        <begin position="86"/>
        <end position="288"/>
    </location>
</feature>
<protein>
    <submittedName>
        <fullName evidence="10">ABC transporter, permease protein</fullName>
    </submittedName>
</protein>
<evidence type="ECO:0000256" key="3">
    <source>
        <dbReference type="ARBA" id="ARBA00022475"/>
    </source>
</evidence>
<evidence type="ECO:0000256" key="6">
    <source>
        <dbReference type="ARBA" id="ARBA00022989"/>
    </source>
</evidence>
<evidence type="ECO:0000313" key="10">
    <source>
        <dbReference type="EMBL" id="GBF09299.1"/>
    </source>
</evidence>
<feature type="transmembrane region" description="Helical" evidence="8">
    <location>
        <begin position="217"/>
        <end position="238"/>
    </location>
</feature>
<comment type="caution">
    <text evidence="10">The sequence shown here is derived from an EMBL/GenBank/DDBJ whole genome shotgun (WGS) entry which is preliminary data.</text>
</comment>
<keyword evidence="5 8" id="KW-0812">Transmembrane</keyword>
<feature type="transmembrane region" description="Helical" evidence="8">
    <location>
        <begin position="121"/>
        <end position="145"/>
    </location>
</feature>
<dbReference type="Pfam" id="PF00528">
    <property type="entry name" value="BPD_transp_1"/>
    <property type="match status" value="2"/>
</dbReference>
<name>A0A401HAF9_AERPX</name>
<dbReference type="SUPFAM" id="SSF161098">
    <property type="entry name" value="MetI-like"/>
    <property type="match status" value="2"/>
</dbReference>
<feature type="domain" description="ABC transmembrane type-1" evidence="9">
    <location>
        <begin position="378"/>
        <end position="579"/>
    </location>
</feature>
<keyword evidence="3" id="KW-1003">Cell membrane</keyword>
<dbReference type="Proteomes" id="UP000291213">
    <property type="component" value="Unassembled WGS sequence"/>
</dbReference>
<keyword evidence="2 8" id="KW-0813">Transport</keyword>
<feature type="transmembrane region" description="Helical" evidence="8">
    <location>
        <begin position="85"/>
        <end position="109"/>
    </location>
</feature>
<organism evidence="10 11">
    <name type="scientific">Aeropyrum pernix</name>
    <dbReference type="NCBI Taxonomy" id="56636"/>
    <lineage>
        <taxon>Archaea</taxon>
        <taxon>Thermoproteota</taxon>
        <taxon>Thermoprotei</taxon>
        <taxon>Desulfurococcales</taxon>
        <taxon>Desulfurococcaceae</taxon>
        <taxon>Aeropyrum</taxon>
    </lineage>
</organism>
<dbReference type="Gene3D" id="1.10.3720.10">
    <property type="entry name" value="MetI-like"/>
    <property type="match status" value="2"/>
</dbReference>
<evidence type="ECO:0000256" key="7">
    <source>
        <dbReference type="ARBA" id="ARBA00023136"/>
    </source>
</evidence>
<dbReference type="PROSITE" id="PS50928">
    <property type="entry name" value="ABC_TM1"/>
    <property type="match status" value="2"/>
</dbReference>
<dbReference type="EMBL" id="BDMD01000053">
    <property type="protein sequence ID" value="GBF09299.1"/>
    <property type="molecule type" value="Genomic_DNA"/>
</dbReference>
<feature type="transmembrane region" description="Helical" evidence="8">
    <location>
        <begin position="498"/>
        <end position="521"/>
    </location>
</feature>
<feature type="transmembrane region" description="Helical" evidence="8">
    <location>
        <begin position="382"/>
        <end position="402"/>
    </location>
</feature>
<feature type="transmembrane region" description="Helical" evidence="8">
    <location>
        <begin position="7"/>
        <end position="33"/>
    </location>
</feature>
<dbReference type="RefSeq" id="WP_131160287.1">
    <property type="nucleotide sequence ID" value="NZ_BDMD01000053.1"/>
</dbReference>
<feature type="transmembrane region" description="Helical" evidence="8">
    <location>
        <begin position="275"/>
        <end position="296"/>
    </location>
</feature>
<proteinExistence type="inferred from homology"/>
<accession>A0A401HAF9</accession>
<dbReference type="PANTHER" id="PTHR43357">
    <property type="entry name" value="INNER MEMBRANE ABC TRANSPORTER PERMEASE PROTEIN YDCV"/>
    <property type="match status" value="1"/>
</dbReference>
<gene>
    <name evidence="10" type="ORF">apy_10240</name>
</gene>
<dbReference type="AlphaFoldDB" id="A0A401HAF9"/>
<evidence type="ECO:0000259" key="9">
    <source>
        <dbReference type="PROSITE" id="PS50928"/>
    </source>
</evidence>
<keyword evidence="6 8" id="KW-1133">Transmembrane helix</keyword>
<dbReference type="GO" id="GO:0005886">
    <property type="term" value="C:plasma membrane"/>
    <property type="evidence" value="ECO:0007669"/>
    <property type="project" value="UniProtKB-SubCell"/>
</dbReference>
<keyword evidence="7 8" id="KW-0472">Membrane</keyword>
<evidence type="ECO:0000313" key="11">
    <source>
        <dbReference type="Proteomes" id="UP000291213"/>
    </source>
</evidence>
<evidence type="ECO:0000256" key="5">
    <source>
        <dbReference type="ARBA" id="ARBA00022692"/>
    </source>
</evidence>
<sequence length="594" mass="64727">MSRRLDLSALLFTVFPLAFFGLLLITPLALLLYKPLVTLVSIDYPLGGLLDYPFISKRPLGSHFKYIDLPSGPDKLIISLKDYGVIVNTVIVAALVTLFSTVIGTAAALLTSSYYFPGRDVVRIVMMLPLLYTPFVNAFVVYNLFGKDNGVLATITGSLFGVSVYFQGLAGVILTQTLMFWPIVYVNAFASMVQIDPSLKEQAENLGARGLKLHRTVTLPLSMPGITAGAALVFIFSMEDLAAPIAFRVDNVISRWIVNEILASPSVEEISVDTLILALILVSTASLWFVTVKKYLSLRQYAMLQKGGVRERRLEEPGPAAKALIYLILIPWIVVSISPQLGVLVYAFSESWIGTTPQGFTLDHMREVLSDSRVVNAFRNSVSYALLASLISIVIAVTTSYSVERLRTRLSEPLDVLATIPIALPGLALALGILIMFSTSFTRGTLLDPYEFPALFLVLAYSVRKSPFATRAAFAGLKHLHKSLEEAAMNLGARRLRVIRDITVPLIGINLLGGVLLTFVYSVTEVSTSITIGGLNEDYSPITYIIYDYVTGGYGGGAFVHLAASIVVILMAIQVAAITFVNVALKQRYAFIGV</sequence>
<dbReference type="InterPro" id="IPR035906">
    <property type="entry name" value="MetI-like_sf"/>
</dbReference>
<evidence type="ECO:0000256" key="2">
    <source>
        <dbReference type="ARBA" id="ARBA00022448"/>
    </source>
</evidence>
<reference evidence="10 11" key="1">
    <citation type="submission" date="2017-02" db="EMBL/GenBank/DDBJ databases">
        <title>isolation and characterization of a novel temperate virus Aeropyrum globular virus 1 infecting hyperthermophilic archaeon Aeropyrum.</title>
        <authorList>
            <person name="Yumiya M."/>
            <person name="Yoshida T."/>
            <person name="Sako Y."/>
        </authorList>
    </citation>
    <scope>NUCLEOTIDE SEQUENCE [LARGE SCALE GENOMIC DNA]</scope>
    <source>
        <strain evidence="10 11">YK1-12-2013</strain>
    </source>
</reference>
<evidence type="ECO:0000256" key="8">
    <source>
        <dbReference type="RuleBase" id="RU363032"/>
    </source>
</evidence>
<dbReference type="GO" id="GO:0055085">
    <property type="term" value="P:transmembrane transport"/>
    <property type="evidence" value="ECO:0007669"/>
    <property type="project" value="InterPro"/>
</dbReference>
<dbReference type="InterPro" id="IPR000515">
    <property type="entry name" value="MetI-like"/>
</dbReference>
<feature type="transmembrane region" description="Helical" evidence="8">
    <location>
        <begin position="165"/>
        <end position="190"/>
    </location>
</feature>
<dbReference type="OrthoDB" id="28023at2157"/>
<dbReference type="PANTHER" id="PTHR43357:SF3">
    <property type="entry name" value="FE(3+)-TRANSPORT SYSTEM PERMEASE PROTEIN FBPB 2"/>
    <property type="match status" value="1"/>
</dbReference>
<comment type="subcellular location">
    <subcellularLocation>
        <location evidence="1">Cell inner membrane</location>
        <topology evidence="1">Multi-pass membrane protein</topology>
    </subcellularLocation>
    <subcellularLocation>
        <location evidence="8">Cell membrane</location>
        <topology evidence="8">Multi-pass membrane protein</topology>
    </subcellularLocation>
</comment>
<dbReference type="CDD" id="cd06261">
    <property type="entry name" value="TM_PBP2"/>
    <property type="match status" value="2"/>
</dbReference>
<evidence type="ECO:0000256" key="4">
    <source>
        <dbReference type="ARBA" id="ARBA00022519"/>
    </source>
</evidence>
<comment type="similarity">
    <text evidence="8">Belongs to the binding-protein-dependent transport system permease family.</text>
</comment>